<dbReference type="AlphaFoldDB" id="A0A9E2KQB5"/>
<reference evidence="11" key="2">
    <citation type="submission" date="2021-04" db="EMBL/GenBank/DDBJ databases">
        <authorList>
            <person name="Gilroy R."/>
        </authorList>
    </citation>
    <scope>NUCLEOTIDE SEQUENCE</scope>
    <source>
        <strain evidence="11">F6-686</strain>
    </source>
</reference>
<evidence type="ECO:0000256" key="8">
    <source>
        <dbReference type="PIRNR" id="PIRNR006351"/>
    </source>
</evidence>
<keyword evidence="4 8" id="KW-0762">Sugar transport</keyword>
<gene>
    <name evidence="11" type="ORF">H9806_02730</name>
</gene>
<dbReference type="InterPro" id="IPR004501">
    <property type="entry name" value="PTS_EIIC_3"/>
</dbReference>
<feature type="transmembrane region" description="Helical" evidence="9">
    <location>
        <begin position="93"/>
        <end position="112"/>
    </location>
</feature>
<evidence type="ECO:0000256" key="5">
    <source>
        <dbReference type="ARBA" id="ARBA00022692"/>
    </source>
</evidence>
<dbReference type="InterPro" id="IPR003352">
    <property type="entry name" value="PTS_EIIC"/>
</dbReference>
<keyword evidence="6 9" id="KW-1133">Transmembrane helix</keyword>
<dbReference type="PANTHER" id="PTHR33989:SF4">
    <property type="entry name" value="PTS SYSTEM N,N'-DIACETYLCHITOBIOSE-SPECIFIC EIIC COMPONENT"/>
    <property type="match status" value="1"/>
</dbReference>
<dbReference type="Proteomes" id="UP000823844">
    <property type="component" value="Unassembled WGS sequence"/>
</dbReference>
<keyword evidence="2 8" id="KW-0813">Transport</keyword>
<evidence type="ECO:0000256" key="2">
    <source>
        <dbReference type="ARBA" id="ARBA00022448"/>
    </source>
</evidence>
<dbReference type="Pfam" id="PF02378">
    <property type="entry name" value="PTS_EIIC"/>
    <property type="match status" value="1"/>
</dbReference>
<feature type="transmembrane region" description="Helical" evidence="9">
    <location>
        <begin position="264"/>
        <end position="285"/>
    </location>
</feature>
<proteinExistence type="predicted"/>
<keyword evidence="7 8" id="KW-0472">Membrane</keyword>
<dbReference type="GO" id="GO:0005886">
    <property type="term" value="C:plasma membrane"/>
    <property type="evidence" value="ECO:0007669"/>
    <property type="project" value="UniProtKB-SubCell"/>
</dbReference>
<keyword evidence="3 8" id="KW-1003">Cell membrane</keyword>
<evidence type="ECO:0000256" key="4">
    <source>
        <dbReference type="ARBA" id="ARBA00022597"/>
    </source>
</evidence>
<dbReference type="NCBIfam" id="TIGR00410">
    <property type="entry name" value="lacE"/>
    <property type="match status" value="1"/>
</dbReference>
<evidence type="ECO:0000259" key="10">
    <source>
        <dbReference type="PROSITE" id="PS51105"/>
    </source>
</evidence>
<dbReference type="GO" id="GO:0009401">
    <property type="term" value="P:phosphoenolpyruvate-dependent sugar phosphotransferase system"/>
    <property type="evidence" value="ECO:0007669"/>
    <property type="project" value="InterPro"/>
</dbReference>
<name>A0A9E2KQB5_9LACO</name>
<feature type="transmembrane region" description="Helical" evidence="9">
    <location>
        <begin position="236"/>
        <end position="257"/>
    </location>
</feature>
<dbReference type="EMBL" id="JAHLFT010000032">
    <property type="protein sequence ID" value="MBU3828056.1"/>
    <property type="molecule type" value="Genomic_DNA"/>
</dbReference>
<keyword evidence="5 9" id="KW-0812">Transmembrane</keyword>
<dbReference type="PIRSF" id="PIRSF006351">
    <property type="entry name" value="PTS_EIIC-Cellobiose"/>
    <property type="match status" value="1"/>
</dbReference>
<evidence type="ECO:0000256" key="6">
    <source>
        <dbReference type="ARBA" id="ARBA00022989"/>
    </source>
</evidence>
<dbReference type="PANTHER" id="PTHR33989">
    <property type="match status" value="1"/>
</dbReference>
<feature type="transmembrane region" description="Helical" evidence="9">
    <location>
        <begin position="34"/>
        <end position="56"/>
    </location>
</feature>
<evidence type="ECO:0000256" key="9">
    <source>
        <dbReference type="SAM" id="Phobius"/>
    </source>
</evidence>
<evidence type="ECO:0000256" key="3">
    <source>
        <dbReference type="ARBA" id="ARBA00022475"/>
    </source>
</evidence>
<comment type="function">
    <text evidence="8">The phosphoenolpyruvate-dependent sugar phosphotransferase system (PTS), a major carbohydrate active -transport system, catalyzes the phosphorylation of incoming sugar substrates concomitant with their translocation across the cell membrane.</text>
</comment>
<comment type="caution">
    <text evidence="11">The sequence shown here is derived from an EMBL/GenBank/DDBJ whole genome shotgun (WGS) entry which is preliminary data.</text>
</comment>
<feature type="domain" description="PTS EIIC type-3" evidence="10">
    <location>
        <begin position="15"/>
        <end position="424"/>
    </location>
</feature>
<dbReference type="InterPro" id="IPR004796">
    <property type="entry name" value="PTS_IIC_cello"/>
</dbReference>
<evidence type="ECO:0000256" key="7">
    <source>
        <dbReference type="ARBA" id="ARBA00023136"/>
    </source>
</evidence>
<comment type="subcellular location">
    <subcellularLocation>
        <location evidence="1">Cell membrane</location>
        <topology evidence="1">Multi-pass membrane protein</topology>
    </subcellularLocation>
</comment>
<evidence type="ECO:0000256" key="1">
    <source>
        <dbReference type="ARBA" id="ARBA00004651"/>
    </source>
</evidence>
<dbReference type="PROSITE" id="PS51105">
    <property type="entry name" value="PTS_EIIC_TYPE_3"/>
    <property type="match status" value="1"/>
</dbReference>
<feature type="transmembrane region" description="Helical" evidence="9">
    <location>
        <begin position="153"/>
        <end position="174"/>
    </location>
</feature>
<feature type="transmembrane region" description="Helical" evidence="9">
    <location>
        <begin position="194"/>
        <end position="216"/>
    </location>
</feature>
<feature type="transmembrane region" description="Helical" evidence="9">
    <location>
        <begin position="407"/>
        <end position="425"/>
    </location>
</feature>
<dbReference type="InterPro" id="IPR051088">
    <property type="entry name" value="PTS_Sugar-EIIC/EIIB"/>
</dbReference>
<evidence type="ECO:0000313" key="11">
    <source>
        <dbReference type="EMBL" id="MBU3828056.1"/>
    </source>
</evidence>
<feature type="transmembrane region" description="Helical" evidence="9">
    <location>
        <begin position="297"/>
        <end position="316"/>
    </location>
</feature>
<sequence>MAKTIAKKESLMTRLDKILVPIGQKLGNEKHLQAISNGMLFGLPFLVIGSFFLIVANPPIVLDKYNPATANFFIKWIAGWKYWAVAHYSQITVPYNMTMGMFGMIGAFGIAYELSKRYQRFHPATDGMISLVTFLMVATTVDKNNKIDISNLGTNGLFVAIIIGLLTVEINRLVEKSKLKIKLPDSIPPMVANFINSLIPLLANIFIFYGVNLILVGVTHTDFTNFIMKCLTPATFLANSLWGYILIVTLGNLLWLIGVNGSNVIFPIVFATGVAATGANAALVAKGLAPTNLMNLQMFRIAVLGGSGNSLALCLLMMSSKVEKYRALGRLSFIPGICSINEPIIFGTPICFNPILGIPFLIAPIINIILTYVAESCHWIGMGYIVDPSFTPFFFQAYISSMDWRNVIFECLLIVIGIFIYLPFFRVAERNEMKNDAAAAAA</sequence>
<evidence type="ECO:0000313" key="12">
    <source>
        <dbReference type="Proteomes" id="UP000823844"/>
    </source>
</evidence>
<dbReference type="GO" id="GO:0008982">
    <property type="term" value="F:protein-N(PI)-phosphohistidine-sugar phosphotransferase activity"/>
    <property type="evidence" value="ECO:0007669"/>
    <property type="project" value="UniProtKB-UniRule"/>
</dbReference>
<accession>A0A9E2KQB5</accession>
<reference evidence="11" key="1">
    <citation type="journal article" date="2021" name="PeerJ">
        <title>Extensive microbial diversity within the chicken gut microbiome revealed by metagenomics and culture.</title>
        <authorList>
            <person name="Gilroy R."/>
            <person name="Ravi A."/>
            <person name="Getino M."/>
            <person name="Pursley I."/>
            <person name="Horton D.L."/>
            <person name="Alikhan N.F."/>
            <person name="Baker D."/>
            <person name="Gharbi K."/>
            <person name="Hall N."/>
            <person name="Watson M."/>
            <person name="Adriaenssens E.M."/>
            <person name="Foster-Nyarko E."/>
            <person name="Jarju S."/>
            <person name="Secka A."/>
            <person name="Antonio M."/>
            <person name="Oren A."/>
            <person name="Chaudhuri R.R."/>
            <person name="La Ragione R."/>
            <person name="Hildebrand F."/>
            <person name="Pallen M.J."/>
        </authorList>
    </citation>
    <scope>NUCLEOTIDE SEQUENCE</scope>
    <source>
        <strain evidence="11">F6-686</strain>
    </source>
</reference>
<protein>
    <recommendedName>
        <fullName evidence="8">Permease IIC component</fullName>
    </recommendedName>
</protein>
<organism evidence="11 12">
    <name type="scientific">Candidatus Lactobacillus pullistercoris</name>
    <dbReference type="NCBI Taxonomy" id="2838636"/>
    <lineage>
        <taxon>Bacteria</taxon>
        <taxon>Bacillati</taxon>
        <taxon>Bacillota</taxon>
        <taxon>Bacilli</taxon>
        <taxon>Lactobacillales</taxon>
        <taxon>Lactobacillaceae</taxon>
        <taxon>Lactobacillus</taxon>
    </lineage>
</organism>